<dbReference type="EMBL" id="JACEHE010000001">
    <property type="protein sequence ID" value="MBA2944319.1"/>
    <property type="molecule type" value="Genomic_DNA"/>
</dbReference>
<feature type="domain" description="DUF397" evidence="1">
    <location>
        <begin position="4"/>
        <end position="27"/>
    </location>
</feature>
<sequence length="55" mass="6045">MPELAWQKSTFSEPGSDTCVEVAVDPHPPPPRERHPGRQQHWMGLVMSAGPVGLL</sequence>
<gene>
    <name evidence="2" type="ORF">H1D24_00420</name>
</gene>
<evidence type="ECO:0000313" key="3">
    <source>
        <dbReference type="Proteomes" id="UP000545761"/>
    </source>
</evidence>
<accession>A0A7W0DH80</accession>
<proteinExistence type="predicted"/>
<dbReference type="AlphaFoldDB" id="A0A7W0DH80"/>
<organism evidence="2 3">
    <name type="scientific">Streptomyces himalayensis subsp. himalayensis</name>
    <dbReference type="NCBI Taxonomy" id="2756131"/>
    <lineage>
        <taxon>Bacteria</taxon>
        <taxon>Bacillati</taxon>
        <taxon>Actinomycetota</taxon>
        <taxon>Actinomycetes</taxon>
        <taxon>Kitasatosporales</taxon>
        <taxon>Streptomycetaceae</taxon>
        <taxon>Streptomyces</taxon>
        <taxon>Streptomyces himalayensis</taxon>
    </lineage>
</organism>
<dbReference type="Proteomes" id="UP000545761">
    <property type="component" value="Unassembled WGS sequence"/>
</dbReference>
<evidence type="ECO:0000313" key="2">
    <source>
        <dbReference type="EMBL" id="MBA2944319.1"/>
    </source>
</evidence>
<dbReference type="InterPro" id="IPR007278">
    <property type="entry name" value="DUF397"/>
</dbReference>
<dbReference type="RefSeq" id="WP_181655294.1">
    <property type="nucleotide sequence ID" value="NZ_JACEHE010000001.1"/>
</dbReference>
<reference evidence="2 3" key="1">
    <citation type="submission" date="2020-07" db="EMBL/GenBank/DDBJ databases">
        <title>Streptomyces isolated from Indian soil.</title>
        <authorList>
            <person name="Mandal S."/>
            <person name="Maiti P.K."/>
        </authorList>
    </citation>
    <scope>NUCLEOTIDE SEQUENCE [LARGE SCALE GENOMIC DNA]</scope>
    <source>
        <strain evidence="2 3">PSKA28</strain>
    </source>
</reference>
<evidence type="ECO:0000259" key="1">
    <source>
        <dbReference type="Pfam" id="PF04149"/>
    </source>
</evidence>
<dbReference type="Pfam" id="PF04149">
    <property type="entry name" value="DUF397"/>
    <property type="match status" value="1"/>
</dbReference>
<name>A0A7W0DH80_9ACTN</name>
<comment type="caution">
    <text evidence="2">The sequence shown here is derived from an EMBL/GenBank/DDBJ whole genome shotgun (WGS) entry which is preliminary data.</text>
</comment>
<protein>
    <submittedName>
        <fullName evidence="2">DUF397 domain-containing protein</fullName>
    </submittedName>
</protein>